<evidence type="ECO:0008006" key="3">
    <source>
        <dbReference type="Google" id="ProtNLM"/>
    </source>
</evidence>
<evidence type="ECO:0000313" key="2">
    <source>
        <dbReference type="Proteomes" id="UP000018227"/>
    </source>
</evidence>
<evidence type="ECO:0000313" key="1">
    <source>
        <dbReference type="EMBL" id="ESL02560.1"/>
    </source>
</evidence>
<accession>V2Z6K5</accession>
<reference evidence="1 2" key="1">
    <citation type="submission" date="2013-06" db="EMBL/GenBank/DDBJ databases">
        <authorList>
            <person name="Weinstock G."/>
            <person name="Sodergren E."/>
            <person name="Clifton S."/>
            <person name="Fulton L."/>
            <person name="Fulton B."/>
            <person name="Courtney L."/>
            <person name="Fronick C."/>
            <person name="Harrison M."/>
            <person name="Strong C."/>
            <person name="Farmer C."/>
            <person name="Delahaunty K."/>
            <person name="Markovic C."/>
            <person name="Hall O."/>
            <person name="Minx P."/>
            <person name="Tomlinson C."/>
            <person name="Mitreva M."/>
            <person name="Nelson J."/>
            <person name="Hou S."/>
            <person name="Wollam A."/>
            <person name="Pepin K.H."/>
            <person name="Johnson M."/>
            <person name="Bhonagiri V."/>
            <person name="Nash W.E."/>
            <person name="Warren W."/>
            <person name="Chinwalla A."/>
            <person name="Mardis E.R."/>
            <person name="Wilson R.K."/>
        </authorList>
    </citation>
    <scope>NUCLEOTIDE SEQUENCE [LARGE SCALE GENOMIC DNA]</scope>
    <source>
        <strain evidence="1 2">ATCC 51271</strain>
    </source>
</reference>
<dbReference type="STRING" id="592026.GCWU0000282_002696"/>
<dbReference type="EMBL" id="ACIL03000016">
    <property type="protein sequence ID" value="ESL02560.1"/>
    <property type="molecule type" value="Genomic_DNA"/>
</dbReference>
<keyword evidence="2" id="KW-1185">Reference proteome</keyword>
<dbReference type="eggNOG" id="COG0653">
    <property type="taxonomic scope" value="Bacteria"/>
</dbReference>
<organism evidence="1 2">
    <name type="scientific">Catonella morbi ATCC 51271</name>
    <dbReference type="NCBI Taxonomy" id="592026"/>
    <lineage>
        <taxon>Bacteria</taxon>
        <taxon>Bacillati</taxon>
        <taxon>Bacillota</taxon>
        <taxon>Clostridia</taxon>
        <taxon>Lachnospirales</taxon>
        <taxon>Lachnospiraceae</taxon>
        <taxon>Catonella</taxon>
    </lineage>
</organism>
<dbReference type="AlphaFoldDB" id="V2Z6K5"/>
<name>V2Z6K5_9FIRM</name>
<dbReference type="Proteomes" id="UP000018227">
    <property type="component" value="Unassembled WGS sequence"/>
</dbReference>
<dbReference type="HOGENOM" id="CLU_032542_0_0_9"/>
<dbReference type="Gene3D" id="3.10.450.50">
    <property type="match status" value="1"/>
</dbReference>
<dbReference type="InterPro" id="IPR004027">
    <property type="entry name" value="SEC_C_motif"/>
</dbReference>
<sequence>MEAKIKDLKLKLEKIDTIDLLRMISTRFLVFGQNGADIARQADIFAKTELMSPQRQLIYLAGLLMSTEDKSTGNKHDEKWFESIESDIQNITFDYFKNFFEAGMHAESELAHQSMVSMKAFTSYFDMGILRYPEQTIELMRKLYGDFNGELQKLTGLELEDYISFYQLVYDEVENSKNATSKIYEEIENFLQSLNPNSPNIEEEYARMLEYGRGEVSQKLQSAADNLNSISIESVCEIFGETKAQILVDTFSLQREERDFSYYNGNNPFEEKPLCRIEKNALLFVVLPNFVLNAIFAYVTDILEKNTNSFADKYKKKKAEVVEKLFCELFEKIFGDKAKIHQSVCEERGTKEHDLLVEIDDYILIAEVKASKVREPFFNPEKSFRRIKNHFDSDAGIGGAYEQAIILKKLIENRGDIELFENKNKKFKIIDTQKKKILPLVLTLNQFGDIAVNTSELLVKEDNQPFPWVCNWHDLDNIYEVLTYLNKTHKDFLDYIVWRIDNHSKMMSSDELDIFESFLMNNIPRKKDTMLFFAPDGPSLVDKVYFEKHGIPYNFPTNTQTIHKKKKIGRNDSCPCGSGKKYKKCCLGKGIYD</sequence>
<proteinExistence type="predicted"/>
<dbReference type="Pfam" id="PF02810">
    <property type="entry name" value="SEC-C"/>
    <property type="match status" value="1"/>
</dbReference>
<protein>
    <recommendedName>
        <fullName evidence="3">SEC-C motif protein</fullName>
    </recommendedName>
</protein>
<gene>
    <name evidence="1" type="ORF">GCWU0000282_002696</name>
</gene>
<comment type="caution">
    <text evidence="1">The sequence shown here is derived from an EMBL/GenBank/DDBJ whole genome shotgun (WGS) entry which is preliminary data.</text>
</comment>
<dbReference type="SUPFAM" id="SSF103642">
    <property type="entry name" value="Sec-C motif"/>
    <property type="match status" value="1"/>
</dbReference>